<organism evidence="1 2">
    <name type="scientific">Selenomonas sputigena</name>
    <dbReference type="NCBI Taxonomy" id="69823"/>
    <lineage>
        <taxon>Bacteria</taxon>
        <taxon>Bacillati</taxon>
        <taxon>Bacillota</taxon>
        <taxon>Negativicutes</taxon>
        <taxon>Selenomonadales</taxon>
        <taxon>Selenomonadaceae</taxon>
        <taxon>Selenomonas</taxon>
    </lineage>
</organism>
<name>A0ABV3X224_9FIRM</name>
<sequence length="69" mass="7935">MTDQELEQLVQEKFAEADKNFEERPKKFFITENGRGVVDGGDLYNQVYTDVLRISQQAVTAILKEALKK</sequence>
<dbReference type="RefSeq" id="WP_368845962.1">
    <property type="nucleotide sequence ID" value="NZ_CP194411.1"/>
</dbReference>
<evidence type="ECO:0000313" key="2">
    <source>
        <dbReference type="Proteomes" id="UP001559623"/>
    </source>
</evidence>
<accession>A0ABV3X224</accession>
<protein>
    <submittedName>
        <fullName evidence="1">Uncharacterized protein</fullName>
    </submittedName>
</protein>
<dbReference type="Proteomes" id="UP001559623">
    <property type="component" value="Unassembled WGS sequence"/>
</dbReference>
<keyword evidence="2" id="KW-1185">Reference proteome</keyword>
<dbReference type="EMBL" id="JARVLH010000001">
    <property type="protein sequence ID" value="MEX5284240.1"/>
    <property type="molecule type" value="Genomic_DNA"/>
</dbReference>
<comment type="caution">
    <text evidence="1">The sequence shown here is derived from an EMBL/GenBank/DDBJ whole genome shotgun (WGS) entry which is preliminary data.</text>
</comment>
<evidence type="ECO:0000313" key="1">
    <source>
        <dbReference type="EMBL" id="MEX5284240.1"/>
    </source>
</evidence>
<proteinExistence type="predicted"/>
<gene>
    <name evidence="1" type="ORF">QCO44_01100</name>
</gene>
<reference evidence="1 2" key="1">
    <citation type="submission" date="2023-04" db="EMBL/GenBank/DDBJ databases">
        <title>Genome Sequence of Selenomonas sputigena ATCC 33150.</title>
        <authorList>
            <person name="Miller D.P."/>
            <person name="Anvari S."/>
            <person name="Polson S.W."/>
            <person name="Macdonald M."/>
            <person name="Mcdowell J.V."/>
        </authorList>
    </citation>
    <scope>NUCLEOTIDE SEQUENCE [LARGE SCALE GENOMIC DNA]</scope>
    <source>
        <strain evidence="1 2">ATCC 33150</strain>
    </source>
</reference>